<dbReference type="Proteomes" id="UP001420932">
    <property type="component" value="Unassembled WGS sequence"/>
</dbReference>
<dbReference type="GO" id="GO:0008320">
    <property type="term" value="F:protein transmembrane transporter activity"/>
    <property type="evidence" value="ECO:0007669"/>
    <property type="project" value="TreeGrafter"/>
</dbReference>
<evidence type="ECO:0000313" key="2">
    <source>
        <dbReference type="EMBL" id="KAK9143404.1"/>
    </source>
</evidence>
<dbReference type="InterPro" id="IPR014756">
    <property type="entry name" value="Ig_E-set"/>
</dbReference>
<dbReference type="Gene3D" id="2.60.40.150">
    <property type="entry name" value="C2 domain"/>
    <property type="match status" value="1"/>
</dbReference>
<proteinExistence type="predicted"/>
<dbReference type="GO" id="GO:0003723">
    <property type="term" value="F:RNA binding"/>
    <property type="evidence" value="ECO:0007669"/>
    <property type="project" value="TreeGrafter"/>
</dbReference>
<keyword evidence="3" id="KW-1185">Reference proteome</keyword>
<feature type="compositionally biased region" description="Basic and acidic residues" evidence="1">
    <location>
        <begin position="86"/>
        <end position="95"/>
    </location>
</feature>
<name>A0AAP0K0V8_9MAGN</name>
<comment type="caution">
    <text evidence="2">The sequence shown here is derived from an EMBL/GenBank/DDBJ whole genome shotgun (WGS) entry which is preliminary data.</text>
</comment>
<dbReference type="SUPFAM" id="SSF81296">
    <property type="entry name" value="E set domains"/>
    <property type="match status" value="1"/>
</dbReference>
<evidence type="ECO:0000313" key="3">
    <source>
        <dbReference type="Proteomes" id="UP001420932"/>
    </source>
</evidence>
<organism evidence="2 3">
    <name type="scientific">Stephania yunnanensis</name>
    <dbReference type="NCBI Taxonomy" id="152371"/>
    <lineage>
        <taxon>Eukaryota</taxon>
        <taxon>Viridiplantae</taxon>
        <taxon>Streptophyta</taxon>
        <taxon>Embryophyta</taxon>
        <taxon>Tracheophyta</taxon>
        <taxon>Spermatophyta</taxon>
        <taxon>Magnoliopsida</taxon>
        <taxon>Ranunculales</taxon>
        <taxon>Menispermaceae</taxon>
        <taxon>Menispermoideae</taxon>
        <taxon>Cissampelideae</taxon>
        <taxon>Stephania</taxon>
    </lineage>
</organism>
<gene>
    <name evidence="2" type="ORF">Syun_012804</name>
</gene>
<feature type="region of interest" description="Disordered" evidence="1">
    <location>
        <begin position="61"/>
        <end position="104"/>
    </location>
</feature>
<dbReference type="PANTHER" id="PTHR24075">
    <property type="entry name" value="SEC63 DOMAIN-CONTAINING"/>
    <property type="match status" value="1"/>
</dbReference>
<dbReference type="GO" id="GO:0006614">
    <property type="term" value="P:SRP-dependent cotranslational protein targeting to membrane"/>
    <property type="evidence" value="ECO:0007669"/>
    <property type="project" value="TreeGrafter"/>
</dbReference>
<reference evidence="2 3" key="1">
    <citation type="submission" date="2024-01" db="EMBL/GenBank/DDBJ databases">
        <title>Genome assemblies of Stephania.</title>
        <authorList>
            <person name="Yang L."/>
        </authorList>
    </citation>
    <scope>NUCLEOTIDE SEQUENCE [LARGE SCALE GENOMIC DNA]</scope>
    <source>
        <strain evidence="2">YNDBR</strain>
        <tissue evidence="2">Leaf</tissue>
    </source>
</reference>
<dbReference type="AlphaFoldDB" id="A0AAP0K0V8"/>
<dbReference type="EMBL" id="JBBNAF010000005">
    <property type="protein sequence ID" value="KAK9143404.1"/>
    <property type="molecule type" value="Genomic_DNA"/>
</dbReference>
<protein>
    <submittedName>
        <fullName evidence="2">Uncharacterized protein</fullName>
    </submittedName>
</protein>
<dbReference type="GO" id="GO:0031207">
    <property type="term" value="C:Sec62/Sec63 complex"/>
    <property type="evidence" value="ECO:0007669"/>
    <property type="project" value="TreeGrafter"/>
</dbReference>
<sequence>MGKFQAPVEGSYNLTSYCLCDSWIGCDKKSGLKLKVLKRRMAGNKRRSLFLKKDLFVDDGIEEEEEDDDEVYDDYESEYGEDEDEGKGAKKIEGKNKKKNGLCS</sequence>
<accession>A0AAP0K0V8</accession>
<evidence type="ECO:0000256" key="1">
    <source>
        <dbReference type="SAM" id="MobiDB-lite"/>
    </source>
</evidence>
<feature type="compositionally biased region" description="Acidic residues" evidence="1">
    <location>
        <begin position="61"/>
        <end position="85"/>
    </location>
</feature>
<dbReference type="PANTHER" id="PTHR24075:SF0">
    <property type="entry name" value="TRANSLOCATION PROTEIN SEC63 HOMOLOG"/>
    <property type="match status" value="1"/>
</dbReference>
<dbReference type="InterPro" id="IPR035892">
    <property type="entry name" value="C2_domain_sf"/>
</dbReference>
<dbReference type="GO" id="GO:0006620">
    <property type="term" value="P:post-translational protein targeting to endoplasmic reticulum membrane"/>
    <property type="evidence" value="ECO:0007669"/>
    <property type="project" value="TreeGrafter"/>
</dbReference>